<dbReference type="SMART" id="SM00248">
    <property type="entry name" value="ANK"/>
    <property type="match status" value="5"/>
</dbReference>
<dbReference type="InterPro" id="IPR051070">
    <property type="entry name" value="NF-kappa-B_inhibitor"/>
</dbReference>
<evidence type="ECO:0000256" key="8">
    <source>
        <dbReference type="SAM" id="MobiDB-lite"/>
    </source>
</evidence>
<feature type="region of interest" description="Disordered" evidence="8">
    <location>
        <begin position="279"/>
        <end position="318"/>
    </location>
</feature>
<feature type="compositionally biased region" description="Basic and acidic residues" evidence="8">
    <location>
        <begin position="14"/>
        <end position="35"/>
    </location>
</feature>
<evidence type="ECO:0000256" key="6">
    <source>
        <dbReference type="ARBA" id="ARBA00045368"/>
    </source>
</evidence>
<evidence type="ECO:0000256" key="2">
    <source>
        <dbReference type="ARBA" id="ARBA00023043"/>
    </source>
</evidence>
<keyword evidence="10" id="KW-1185">Reference proteome</keyword>
<keyword evidence="1" id="KW-0677">Repeat</keyword>
<keyword evidence="2 7" id="KW-0040">ANK repeat</keyword>
<dbReference type="Pfam" id="PF12796">
    <property type="entry name" value="Ank_2"/>
    <property type="match status" value="1"/>
</dbReference>
<comment type="similarity">
    <text evidence="3">Belongs to the NF-kappa-B inhibitor family.</text>
</comment>
<dbReference type="InterPro" id="IPR002110">
    <property type="entry name" value="Ankyrin_rpt"/>
</dbReference>
<dbReference type="PROSITE" id="PS50088">
    <property type="entry name" value="ANK_REPEAT"/>
    <property type="match status" value="3"/>
</dbReference>
<sequence>MDLHRTSILNQMDYSRESKEGKPAQATEERLDSGLDSLREEEYQAVAAEFHRLRVECEPPQQQPDPAVTGELHEWKRQITEDGDTLLHLAIIHEAKDYIKTMIDLSRNTDFLNLQNDQRQTPLHLAVITNQANVCLDLLASGCDPTLVDRHGDTPLHIACRHGNLLCFSVITQNCRPEHLSGMMGACNYQGQNCLHVASVQGFLSLVENLVNLGADINAQEQRNGRGALHLAVDQQNLSLVKLLLSRGADPNLVSSGGHTPYHLTYGRHDDDIRKELYATTNPDLRELPDSESDDSEGEEDEASDDEVGYDDIQWNGH</sequence>
<dbReference type="PROSITE" id="PS50297">
    <property type="entry name" value="ANK_REP_REGION"/>
    <property type="match status" value="2"/>
</dbReference>
<proteinExistence type="inferred from homology"/>
<dbReference type="Proteomes" id="UP000516260">
    <property type="component" value="Chromosome 18"/>
</dbReference>
<dbReference type="Gene3D" id="1.25.40.20">
    <property type="entry name" value="Ankyrin repeat-containing domain"/>
    <property type="match status" value="1"/>
</dbReference>
<evidence type="ECO:0000313" key="10">
    <source>
        <dbReference type="Proteomes" id="UP000516260"/>
    </source>
</evidence>
<feature type="repeat" description="ANK" evidence="7">
    <location>
        <begin position="224"/>
        <end position="256"/>
    </location>
</feature>
<dbReference type="InterPro" id="IPR036770">
    <property type="entry name" value="Ankyrin_rpt-contain_sf"/>
</dbReference>
<dbReference type="PANTHER" id="PTHR46680">
    <property type="entry name" value="NF-KAPPA-B INHIBITOR ALPHA"/>
    <property type="match status" value="1"/>
</dbReference>
<feature type="compositionally biased region" description="Acidic residues" evidence="8">
    <location>
        <begin position="290"/>
        <end position="310"/>
    </location>
</feature>
<organism evidence="9 10">
    <name type="scientific">Takifugu bimaculatus</name>
    <dbReference type="NCBI Taxonomy" id="433685"/>
    <lineage>
        <taxon>Eukaryota</taxon>
        <taxon>Metazoa</taxon>
        <taxon>Chordata</taxon>
        <taxon>Craniata</taxon>
        <taxon>Vertebrata</taxon>
        <taxon>Euteleostomi</taxon>
        <taxon>Actinopterygii</taxon>
        <taxon>Neopterygii</taxon>
        <taxon>Teleostei</taxon>
        <taxon>Neoteleostei</taxon>
        <taxon>Acanthomorphata</taxon>
        <taxon>Eupercaria</taxon>
        <taxon>Tetraodontiformes</taxon>
        <taxon>Tetradontoidea</taxon>
        <taxon>Tetraodontidae</taxon>
        <taxon>Takifugu</taxon>
    </lineage>
</organism>
<dbReference type="AlphaFoldDB" id="A0A4Z2BTV5"/>
<dbReference type="EMBL" id="SWLE01000010">
    <property type="protein sequence ID" value="TNM95663.1"/>
    <property type="molecule type" value="Genomic_DNA"/>
</dbReference>
<dbReference type="GO" id="GO:0071356">
    <property type="term" value="P:cellular response to tumor necrosis factor"/>
    <property type="evidence" value="ECO:0007669"/>
    <property type="project" value="TreeGrafter"/>
</dbReference>
<evidence type="ECO:0000256" key="1">
    <source>
        <dbReference type="ARBA" id="ARBA00022737"/>
    </source>
</evidence>
<comment type="caution">
    <text evidence="9">The sequence shown here is derived from an EMBL/GenBank/DDBJ whole genome shotgun (WGS) entry which is preliminary data.</text>
</comment>
<evidence type="ECO:0000256" key="4">
    <source>
        <dbReference type="ARBA" id="ARBA00041123"/>
    </source>
</evidence>
<feature type="region of interest" description="Disordered" evidence="8">
    <location>
        <begin position="1"/>
        <end position="35"/>
    </location>
</feature>
<reference evidence="9 10" key="1">
    <citation type="submission" date="2019-04" db="EMBL/GenBank/DDBJ databases">
        <title>The sequence and de novo assembly of Takifugu bimaculatus genome using PacBio and Hi-C technologies.</title>
        <authorList>
            <person name="Xu P."/>
            <person name="Liu B."/>
            <person name="Zhou Z."/>
        </authorList>
    </citation>
    <scope>NUCLEOTIDE SEQUENCE [LARGE SCALE GENOMIC DNA]</scope>
    <source>
        <strain evidence="9">TB-2018</strain>
        <tissue evidence="9">Muscle</tissue>
    </source>
</reference>
<dbReference type="SUPFAM" id="SSF48403">
    <property type="entry name" value="Ankyrin repeat"/>
    <property type="match status" value="1"/>
</dbReference>
<evidence type="ECO:0000256" key="3">
    <source>
        <dbReference type="ARBA" id="ARBA00038439"/>
    </source>
</evidence>
<feature type="repeat" description="ANK" evidence="7">
    <location>
        <begin position="190"/>
        <end position="222"/>
    </location>
</feature>
<evidence type="ECO:0000313" key="9">
    <source>
        <dbReference type="EMBL" id="TNM95663.1"/>
    </source>
</evidence>
<evidence type="ECO:0000256" key="5">
    <source>
        <dbReference type="ARBA" id="ARBA00041987"/>
    </source>
</evidence>
<dbReference type="Pfam" id="PF00023">
    <property type="entry name" value="Ank"/>
    <property type="match status" value="1"/>
</dbReference>
<dbReference type="GO" id="GO:0005829">
    <property type="term" value="C:cytosol"/>
    <property type="evidence" value="ECO:0007669"/>
    <property type="project" value="TreeGrafter"/>
</dbReference>
<evidence type="ECO:0000256" key="7">
    <source>
        <dbReference type="PROSITE-ProRule" id="PRU00023"/>
    </source>
</evidence>
<gene>
    <name evidence="9" type="ORF">fugu_016746</name>
</gene>
<dbReference type="GO" id="GO:0034142">
    <property type="term" value="P:toll-like receptor 4 signaling pathway"/>
    <property type="evidence" value="ECO:0007669"/>
    <property type="project" value="TreeGrafter"/>
</dbReference>
<comment type="function">
    <text evidence="6">Inhibits the activity of dimeric NF-kappa-B/REL complexes by trapping REL (RELA/p65 and NFKB1/p50) dimers in the cytoplasm by masking their nuclear localization signals. On cellular stimulation by immune and pro-inflammatory responses, becomes phosphorylated promoting ubiquitination and degradation, enabling the dimeric RELA to translocate to the nucleus and activate transcription.</text>
</comment>
<dbReference type="PRINTS" id="PR01415">
    <property type="entry name" value="ANKYRIN"/>
</dbReference>
<protein>
    <recommendedName>
        <fullName evidence="4">NF-kappa-B inhibitor alpha</fullName>
    </recommendedName>
    <alternativeName>
        <fullName evidence="5">I-kappa-B-alpha</fullName>
    </alternativeName>
</protein>
<accession>A0A4Z2BTV5</accession>
<name>A0A4Z2BTV5_9TELE</name>
<dbReference type="GO" id="GO:0051059">
    <property type="term" value="F:NF-kappaB binding"/>
    <property type="evidence" value="ECO:0007669"/>
    <property type="project" value="TreeGrafter"/>
</dbReference>
<dbReference type="PANTHER" id="PTHR46680:SF1">
    <property type="entry name" value="NF-KAPPA-B INHIBITOR ALPHA"/>
    <property type="match status" value="1"/>
</dbReference>
<feature type="repeat" description="ANK" evidence="7">
    <location>
        <begin position="118"/>
        <end position="150"/>
    </location>
</feature>